<organism evidence="2 3">
    <name type="scientific">Phenylobacterium terrae</name>
    <dbReference type="NCBI Taxonomy" id="2665495"/>
    <lineage>
        <taxon>Bacteria</taxon>
        <taxon>Pseudomonadati</taxon>
        <taxon>Pseudomonadota</taxon>
        <taxon>Alphaproteobacteria</taxon>
        <taxon>Caulobacterales</taxon>
        <taxon>Caulobacteraceae</taxon>
        <taxon>Phenylobacterium</taxon>
    </lineage>
</organism>
<reference evidence="3" key="1">
    <citation type="journal article" date="2019" name="Int. J. Syst. Evol. Microbiol.">
        <title>The Global Catalogue of Microorganisms (GCM) 10K type strain sequencing project: providing services to taxonomists for standard genome sequencing and annotation.</title>
        <authorList>
            <consortium name="The Broad Institute Genomics Platform"/>
            <consortium name="The Broad Institute Genome Sequencing Center for Infectious Disease"/>
            <person name="Wu L."/>
            <person name="Ma J."/>
        </authorList>
    </citation>
    <scope>NUCLEOTIDE SEQUENCE [LARGE SCALE GENOMIC DNA]</scope>
    <source>
        <strain evidence="3">DFY28</strain>
    </source>
</reference>
<proteinExistence type="predicted"/>
<accession>A0ABW4MWX6</accession>
<dbReference type="EMBL" id="JBHUEY010000001">
    <property type="protein sequence ID" value="MFD1782266.1"/>
    <property type="molecule type" value="Genomic_DNA"/>
</dbReference>
<evidence type="ECO:0000313" key="2">
    <source>
        <dbReference type="EMBL" id="MFD1782266.1"/>
    </source>
</evidence>
<evidence type="ECO:0000313" key="3">
    <source>
        <dbReference type="Proteomes" id="UP001597237"/>
    </source>
</evidence>
<gene>
    <name evidence="2" type="ORF">ACFSC0_02585</name>
</gene>
<feature type="region of interest" description="Disordered" evidence="1">
    <location>
        <begin position="1"/>
        <end position="48"/>
    </location>
</feature>
<comment type="caution">
    <text evidence="2">The sequence shown here is derived from an EMBL/GenBank/DDBJ whole genome shotgun (WGS) entry which is preliminary data.</text>
</comment>
<protein>
    <submittedName>
        <fullName evidence="2">Uncharacterized protein</fullName>
    </submittedName>
</protein>
<dbReference type="RefSeq" id="WP_377280674.1">
    <property type="nucleotide sequence ID" value="NZ_JBHRSI010000001.1"/>
</dbReference>
<dbReference type="Proteomes" id="UP001597237">
    <property type="component" value="Unassembled WGS sequence"/>
</dbReference>
<keyword evidence="3" id="KW-1185">Reference proteome</keyword>
<name>A0ABW4MWX6_9CAUL</name>
<evidence type="ECO:0000256" key="1">
    <source>
        <dbReference type="SAM" id="MobiDB-lite"/>
    </source>
</evidence>
<sequence length="80" mass="8181">MPPSPQPPLGGGTNARPLKDPIGQTAHGIPEEAVGEGEASRPESLSLASDPAAEALARKLAAEAASWEERRRSRGGDGQA</sequence>